<name>A0A9P6ID45_9PEZI</name>
<dbReference type="FunFam" id="3.20.20.70:FF:000138">
    <property type="entry name" value="NADPH dehydrogenase 1"/>
    <property type="match status" value="1"/>
</dbReference>
<evidence type="ECO:0000256" key="1">
    <source>
        <dbReference type="ARBA" id="ARBA00022630"/>
    </source>
</evidence>
<proteinExistence type="predicted"/>
<evidence type="ECO:0000313" key="4">
    <source>
        <dbReference type="Proteomes" id="UP000781932"/>
    </source>
</evidence>
<dbReference type="InterPro" id="IPR045247">
    <property type="entry name" value="Oye-like"/>
</dbReference>
<evidence type="ECO:0000313" key="3">
    <source>
        <dbReference type="EMBL" id="KAF9880177.1"/>
    </source>
</evidence>
<dbReference type="EMBL" id="JAATWM020000005">
    <property type="protein sequence ID" value="KAF9880177.1"/>
    <property type="molecule type" value="Genomic_DNA"/>
</dbReference>
<dbReference type="RefSeq" id="XP_038749638.1">
    <property type="nucleotide sequence ID" value="XM_038884850.1"/>
</dbReference>
<dbReference type="CDD" id="cd02933">
    <property type="entry name" value="OYE_like_FMN"/>
    <property type="match status" value="1"/>
</dbReference>
<dbReference type="OrthoDB" id="276546at2759"/>
<reference evidence="3" key="2">
    <citation type="submission" date="2020-11" db="EMBL/GenBank/DDBJ databases">
        <title>Whole genome sequencing of Colletotrichum sp.</title>
        <authorList>
            <person name="Li H."/>
        </authorList>
    </citation>
    <scope>NUCLEOTIDE SEQUENCE</scope>
    <source>
        <strain evidence="3">CkLH20</strain>
    </source>
</reference>
<dbReference type="Pfam" id="PF00724">
    <property type="entry name" value="Oxidored_FMN"/>
    <property type="match status" value="1"/>
</dbReference>
<dbReference type="AlphaFoldDB" id="A0A9P6ID45"/>
<dbReference type="SUPFAM" id="SSF51395">
    <property type="entry name" value="FMN-linked oxidoreductases"/>
    <property type="match status" value="1"/>
</dbReference>
<dbReference type="PANTHER" id="PTHR22893:SF91">
    <property type="entry name" value="NADPH DEHYDROGENASE 2-RELATED"/>
    <property type="match status" value="1"/>
</dbReference>
<organism evidence="3 4">
    <name type="scientific">Colletotrichum karsti</name>
    <dbReference type="NCBI Taxonomy" id="1095194"/>
    <lineage>
        <taxon>Eukaryota</taxon>
        <taxon>Fungi</taxon>
        <taxon>Dikarya</taxon>
        <taxon>Ascomycota</taxon>
        <taxon>Pezizomycotina</taxon>
        <taxon>Sordariomycetes</taxon>
        <taxon>Hypocreomycetidae</taxon>
        <taxon>Glomerellales</taxon>
        <taxon>Glomerellaceae</taxon>
        <taxon>Colletotrichum</taxon>
        <taxon>Colletotrichum boninense species complex</taxon>
    </lineage>
</organism>
<dbReference type="Proteomes" id="UP000781932">
    <property type="component" value="Unassembled WGS sequence"/>
</dbReference>
<dbReference type="InterPro" id="IPR001155">
    <property type="entry name" value="OxRdtase_FMN_N"/>
</dbReference>
<dbReference type="GO" id="GO:0010181">
    <property type="term" value="F:FMN binding"/>
    <property type="evidence" value="ECO:0007669"/>
    <property type="project" value="InterPro"/>
</dbReference>
<evidence type="ECO:0000259" key="2">
    <source>
        <dbReference type="Pfam" id="PF00724"/>
    </source>
</evidence>
<accession>A0A9P6ID45</accession>
<gene>
    <name evidence="3" type="ORF">CkaCkLH20_02131</name>
</gene>
<dbReference type="GeneID" id="62157924"/>
<dbReference type="PANTHER" id="PTHR22893">
    <property type="entry name" value="NADH OXIDOREDUCTASE-RELATED"/>
    <property type="match status" value="1"/>
</dbReference>
<dbReference type="Gene3D" id="3.20.20.70">
    <property type="entry name" value="Aldolase class I"/>
    <property type="match status" value="1"/>
</dbReference>
<keyword evidence="4" id="KW-1185">Reference proteome</keyword>
<dbReference type="InterPro" id="IPR013785">
    <property type="entry name" value="Aldolase_TIM"/>
</dbReference>
<reference evidence="3" key="1">
    <citation type="submission" date="2020-03" db="EMBL/GenBank/DDBJ databases">
        <authorList>
            <person name="He L."/>
        </authorList>
    </citation>
    <scope>NUCLEOTIDE SEQUENCE</scope>
    <source>
        <strain evidence="3">CkLH20</strain>
    </source>
</reference>
<keyword evidence="1" id="KW-0285">Flavoprotein</keyword>
<dbReference type="GO" id="GO:0003959">
    <property type="term" value="F:NADPH dehydrogenase activity"/>
    <property type="evidence" value="ECO:0007669"/>
    <property type="project" value="TreeGrafter"/>
</dbReference>
<feature type="domain" description="NADH:flavin oxidoreductase/NADH oxidase N-terminal" evidence="2">
    <location>
        <begin position="5"/>
        <end position="333"/>
    </location>
</feature>
<protein>
    <recommendedName>
        <fullName evidence="2">NADH:flavin oxidoreductase/NADH oxidase N-terminal domain-containing protein</fullName>
    </recommendedName>
</protein>
<comment type="caution">
    <text evidence="3">The sequence shown here is derived from an EMBL/GenBank/DDBJ whole genome shotgun (WGS) entry which is preliminary data.</text>
</comment>
<sequence>MPSRLFEPIKVGNLKLSHRLGLCPLTRFRASDDHVPVDLMREYYGQRASIPGTLLVSEGTFISPEDGGYANVPGVYNQDQIDAWKKVTTEVHSRGSHIFCQLWSLGRTVDPEVAAQEGIPIVSSGNIALDDKPKPRQLSTDDIQTRIRNYVSAAKNAIEAGFDGVELHGANGYLIDQFLQDTCNNRQDEYGGSIENRSRFALEVVRAVSDAIGPERTGIRLSPWSTYNGMRMDDPKVQFTDVIRQLNALGLAYVHLVESRIAGNADVERSDDLSFAYSAWDGPLLVAGGFTPESAQRLVDQEHPDKPIMVMFGRYFISTPDLPFRVHHGLQLNAYDRETFYVPKSAAGYVDYPFSPEFLEQQKVI</sequence>